<keyword evidence="2" id="KW-1185">Reference proteome</keyword>
<organism evidence="1 2">
    <name type="scientific">Antarcticirhabdus aurantiaca</name>
    <dbReference type="NCBI Taxonomy" id="2606717"/>
    <lineage>
        <taxon>Bacteria</taxon>
        <taxon>Pseudomonadati</taxon>
        <taxon>Pseudomonadota</taxon>
        <taxon>Alphaproteobacteria</taxon>
        <taxon>Hyphomicrobiales</taxon>
        <taxon>Aurantimonadaceae</taxon>
        <taxon>Antarcticirhabdus</taxon>
    </lineage>
</organism>
<name>A0ACD4NV65_9HYPH</name>
<evidence type="ECO:0000313" key="1">
    <source>
        <dbReference type="EMBL" id="WAJ30728.1"/>
    </source>
</evidence>
<accession>A0ACD4NV65</accession>
<dbReference type="EC" id="1.14.19.-" evidence="1"/>
<evidence type="ECO:0000313" key="2">
    <source>
        <dbReference type="Proteomes" id="UP001163223"/>
    </source>
</evidence>
<keyword evidence="1" id="KW-0560">Oxidoreductase</keyword>
<sequence length="263" mass="29613">MAIDSDLQPFRTRAARPLVPGGAASRRQAAIGLTLFALILGGWVAIHLFGVFAFRFTPATALLAPVLIALQCWLTVGLFIVAHDAMHGSLVPFHPRVNEAIGRFILMIYAGFGWRRVLSAHMAHHRAPGTPEDPDFFTDDPEHFWPWYRTFFRRYFGLSSVLFVSSVVTVYILVLGARVENVVLFYGMPSLLSSLQLFFFGTYLPHRHDEDGFLDEHKARSSGFGWVASLATCFHFGYHHEHHAHPATPWWALPARRQEGQSS</sequence>
<dbReference type="EMBL" id="CP113520">
    <property type="protein sequence ID" value="WAJ30728.1"/>
    <property type="molecule type" value="Genomic_DNA"/>
</dbReference>
<dbReference type="Proteomes" id="UP001163223">
    <property type="component" value="Chromosome"/>
</dbReference>
<reference evidence="1" key="1">
    <citation type="submission" date="2022-11" db="EMBL/GenBank/DDBJ databases">
        <title>beta-Carotene-producing bacterium, Jeongeuplla avenae sp. nov., alleviates the salt stress of Arabidopsis seedlings.</title>
        <authorList>
            <person name="Jiang L."/>
            <person name="Lee J."/>
        </authorList>
    </citation>
    <scope>NUCLEOTIDE SEQUENCE</scope>
    <source>
        <strain evidence="1">DY_R2A_6</strain>
    </source>
</reference>
<gene>
    <name evidence="1" type="ORF">OXU80_11185</name>
</gene>
<protein>
    <submittedName>
        <fullName evidence="1">Fatty acid desaturase</fullName>
        <ecNumber evidence="1">1.14.19.-</ecNumber>
    </submittedName>
</protein>
<proteinExistence type="predicted"/>